<sequence length="154" mass="18030">MGKNEQMTLLYVTVTIPNGIFGTSAQYKNHDPKRIQHVEIIGDEVHLYMTKEHREQAIAEFESYLTLFQQQVDVGEIDLLYGAYEKIDYDEHYRIIRCYVTAEQYFNCGFLAINETELVIDAMYYQLYKGLTPSITFEYIDVETNAQLGQIQYP</sequence>
<proteinExistence type="predicted"/>
<dbReference type="RefSeq" id="WP_066460914.1">
    <property type="nucleotide sequence ID" value="NZ_MATO01000001.1"/>
</dbReference>
<keyword evidence="2" id="KW-1185">Reference proteome</keyword>
<organism evidence="1 2">
    <name type="scientific">Caryophanon latum</name>
    <dbReference type="NCBI Taxonomy" id="33977"/>
    <lineage>
        <taxon>Bacteria</taxon>
        <taxon>Bacillati</taxon>
        <taxon>Bacillota</taxon>
        <taxon>Bacilli</taxon>
        <taxon>Bacillales</taxon>
        <taxon>Caryophanaceae</taxon>
        <taxon>Caryophanon</taxon>
    </lineage>
</organism>
<comment type="caution">
    <text evidence="1">The sequence shown here is derived from an EMBL/GenBank/DDBJ whole genome shotgun (WGS) entry which is preliminary data.</text>
</comment>
<dbReference type="EMBL" id="MATO01000001">
    <property type="protein sequence ID" value="OCS94605.1"/>
    <property type="molecule type" value="Genomic_DNA"/>
</dbReference>
<evidence type="ECO:0000313" key="1">
    <source>
        <dbReference type="EMBL" id="OCS94605.1"/>
    </source>
</evidence>
<name>A0A1C0Z558_9BACL</name>
<accession>A0A1C0Z558</accession>
<reference evidence="1 2" key="1">
    <citation type="submission" date="2016-07" db="EMBL/GenBank/DDBJ databases">
        <title>Caryophanon latum genome sequencing.</title>
        <authorList>
            <person name="Verma A."/>
            <person name="Pal Y."/>
            <person name="Krishnamurthi S."/>
        </authorList>
    </citation>
    <scope>NUCLEOTIDE SEQUENCE [LARGE SCALE GENOMIC DNA]</scope>
    <source>
        <strain evidence="1 2">DSM 14151</strain>
    </source>
</reference>
<evidence type="ECO:0000313" key="2">
    <source>
        <dbReference type="Proteomes" id="UP000093482"/>
    </source>
</evidence>
<dbReference type="OrthoDB" id="9838576at2"/>
<dbReference type="AlphaFoldDB" id="A0A1C0Z558"/>
<gene>
    <name evidence="1" type="ORF">A6K76_00080</name>
</gene>
<dbReference type="Proteomes" id="UP000093482">
    <property type="component" value="Unassembled WGS sequence"/>
</dbReference>
<protein>
    <submittedName>
        <fullName evidence="1">Uncharacterized protein</fullName>
    </submittedName>
</protein>